<comment type="caution">
    <text evidence="1">The sequence shown here is derived from an EMBL/GenBank/DDBJ whole genome shotgun (WGS) entry which is preliminary data.</text>
</comment>
<dbReference type="Proteomes" id="UP000029055">
    <property type="component" value="Unassembled WGS sequence"/>
</dbReference>
<sequence length="52" mass="5356">MRKLDEGPRSGPTLWILAALAVVVAAKADTVTANAVTLAIAGWAMTYIGGRS</sequence>
<dbReference type="EMBL" id="JGZR01000016">
    <property type="protein sequence ID" value="KFI98851.1"/>
    <property type="molecule type" value="Genomic_DNA"/>
</dbReference>
<dbReference type="RefSeq" id="WP_154677506.1">
    <property type="nucleotide sequence ID" value="NZ_CP062939.1"/>
</dbReference>
<evidence type="ECO:0000313" key="1">
    <source>
        <dbReference type="EMBL" id="KFI98851.1"/>
    </source>
</evidence>
<evidence type="ECO:0000313" key="2">
    <source>
        <dbReference type="Proteomes" id="UP000029055"/>
    </source>
</evidence>
<keyword evidence="2" id="KW-1185">Reference proteome</keyword>
<dbReference type="AlphaFoldDB" id="A0A087DTK1"/>
<dbReference type="GeneID" id="78128337"/>
<proteinExistence type="predicted"/>
<protein>
    <submittedName>
        <fullName evidence="1">Uncharacterized protein</fullName>
    </submittedName>
</protein>
<organism evidence="1 2">
    <name type="scientific">Bifidobacterium subtile</name>
    <dbReference type="NCBI Taxonomy" id="77635"/>
    <lineage>
        <taxon>Bacteria</taxon>
        <taxon>Bacillati</taxon>
        <taxon>Actinomycetota</taxon>
        <taxon>Actinomycetes</taxon>
        <taxon>Bifidobacteriales</taxon>
        <taxon>Bifidobacteriaceae</taxon>
        <taxon>Bifidobacterium</taxon>
    </lineage>
</organism>
<name>A0A087DTK1_9BIFI</name>
<gene>
    <name evidence="1" type="ORF">BISU_2053</name>
</gene>
<accession>A0A087DTK1</accession>
<reference evidence="1 2" key="1">
    <citation type="submission" date="2014-03" db="EMBL/GenBank/DDBJ databases">
        <title>Genomics of Bifidobacteria.</title>
        <authorList>
            <person name="Ventura M."/>
            <person name="Milani C."/>
            <person name="Lugli G.A."/>
        </authorList>
    </citation>
    <scope>NUCLEOTIDE SEQUENCE [LARGE SCALE GENOMIC DNA]</scope>
    <source>
        <strain evidence="1 2">LMG 11597</strain>
    </source>
</reference>